<evidence type="ECO:0000313" key="1">
    <source>
        <dbReference type="EMBL" id="KZV38629.1"/>
    </source>
</evidence>
<organism evidence="1 2">
    <name type="scientific">Dorcoceras hygrometricum</name>
    <dbReference type="NCBI Taxonomy" id="472368"/>
    <lineage>
        <taxon>Eukaryota</taxon>
        <taxon>Viridiplantae</taxon>
        <taxon>Streptophyta</taxon>
        <taxon>Embryophyta</taxon>
        <taxon>Tracheophyta</taxon>
        <taxon>Spermatophyta</taxon>
        <taxon>Magnoliopsida</taxon>
        <taxon>eudicotyledons</taxon>
        <taxon>Gunneridae</taxon>
        <taxon>Pentapetalae</taxon>
        <taxon>asterids</taxon>
        <taxon>lamiids</taxon>
        <taxon>Lamiales</taxon>
        <taxon>Gesneriaceae</taxon>
        <taxon>Didymocarpoideae</taxon>
        <taxon>Trichosporeae</taxon>
        <taxon>Loxocarpinae</taxon>
        <taxon>Dorcoceras</taxon>
    </lineage>
</organism>
<accession>A0A2Z7BW08</accession>
<name>A0A2Z7BW08_9LAMI</name>
<keyword evidence="2" id="KW-1185">Reference proteome</keyword>
<reference evidence="1 2" key="1">
    <citation type="journal article" date="2015" name="Proc. Natl. Acad. Sci. U.S.A.">
        <title>The resurrection genome of Boea hygrometrica: A blueprint for survival of dehydration.</title>
        <authorList>
            <person name="Xiao L."/>
            <person name="Yang G."/>
            <person name="Zhang L."/>
            <person name="Yang X."/>
            <person name="Zhao S."/>
            <person name="Ji Z."/>
            <person name="Zhou Q."/>
            <person name="Hu M."/>
            <person name="Wang Y."/>
            <person name="Chen M."/>
            <person name="Xu Y."/>
            <person name="Jin H."/>
            <person name="Xiao X."/>
            <person name="Hu G."/>
            <person name="Bao F."/>
            <person name="Hu Y."/>
            <person name="Wan P."/>
            <person name="Li L."/>
            <person name="Deng X."/>
            <person name="Kuang T."/>
            <person name="Xiang C."/>
            <person name="Zhu J.K."/>
            <person name="Oliver M.J."/>
            <person name="He Y."/>
        </authorList>
    </citation>
    <scope>NUCLEOTIDE SEQUENCE [LARGE SCALE GENOMIC DNA]</scope>
    <source>
        <strain evidence="2">cv. XS01</strain>
    </source>
</reference>
<gene>
    <name evidence="1" type="ORF">F511_36219</name>
</gene>
<evidence type="ECO:0000313" key="2">
    <source>
        <dbReference type="Proteomes" id="UP000250235"/>
    </source>
</evidence>
<dbReference type="AlphaFoldDB" id="A0A2Z7BW08"/>
<proteinExistence type="predicted"/>
<protein>
    <submittedName>
        <fullName evidence="1">Uncharacterized protein</fullName>
    </submittedName>
</protein>
<dbReference type="Proteomes" id="UP000250235">
    <property type="component" value="Unassembled WGS sequence"/>
</dbReference>
<dbReference type="EMBL" id="KV001778">
    <property type="protein sequence ID" value="KZV38629.1"/>
    <property type="molecule type" value="Genomic_DNA"/>
</dbReference>
<sequence>MFMIMHVLICAPHGFDPFCMASVHGLLEWSWLMVKWFMMVLGVAGRGSKWWNCGRTNGLMSHTAQCVFLKPYEWASVSMLAGITRILESQSERPEKSHEEDVAERFCKQGTKEFSGTTDPLVAEEWNLSITVRSSRTRFENFDG</sequence>